<dbReference type="GO" id="GO:0016787">
    <property type="term" value="F:hydrolase activity"/>
    <property type="evidence" value="ECO:0007669"/>
    <property type="project" value="UniProtKB-KW"/>
</dbReference>
<keyword evidence="1" id="KW-0378">Hydrolase</keyword>
<dbReference type="Pfam" id="PF14539">
    <property type="entry name" value="DUF4442"/>
    <property type="match status" value="1"/>
</dbReference>
<dbReference type="InterPro" id="IPR029069">
    <property type="entry name" value="HotDog_dom_sf"/>
</dbReference>
<dbReference type="RefSeq" id="WP_250428042.1">
    <property type="nucleotide sequence ID" value="NZ_JALPRR010000001.1"/>
</dbReference>
<dbReference type="InterPro" id="IPR027961">
    <property type="entry name" value="DUF4442"/>
</dbReference>
<comment type="caution">
    <text evidence="1">The sequence shown here is derived from an EMBL/GenBank/DDBJ whole genome shotgun (WGS) entry which is preliminary data.</text>
</comment>
<reference evidence="2" key="1">
    <citation type="journal article" date="2019" name="Int. J. Syst. Evol. Microbiol.">
        <title>The Global Catalogue of Microorganisms (GCM) 10K type strain sequencing project: providing services to taxonomists for standard genome sequencing and annotation.</title>
        <authorList>
            <consortium name="The Broad Institute Genomics Platform"/>
            <consortium name="The Broad Institute Genome Sequencing Center for Infectious Disease"/>
            <person name="Wu L."/>
            <person name="Ma J."/>
        </authorList>
    </citation>
    <scope>NUCLEOTIDE SEQUENCE [LARGE SCALE GENOMIC DNA]</scope>
    <source>
        <strain evidence="2">CGMCC 4.1782</strain>
    </source>
</reference>
<organism evidence="1 2">
    <name type="scientific">Pontibacter ruber</name>
    <dbReference type="NCBI Taxonomy" id="1343895"/>
    <lineage>
        <taxon>Bacteria</taxon>
        <taxon>Pseudomonadati</taxon>
        <taxon>Bacteroidota</taxon>
        <taxon>Cytophagia</taxon>
        <taxon>Cytophagales</taxon>
        <taxon>Hymenobacteraceae</taxon>
        <taxon>Pontibacter</taxon>
    </lineage>
</organism>
<gene>
    <name evidence="1" type="ORF">ACFSKP_08745</name>
</gene>
<accession>A0ABW5CZ98</accession>
<dbReference type="SUPFAM" id="SSF54637">
    <property type="entry name" value="Thioesterase/thiol ester dehydrase-isomerase"/>
    <property type="match status" value="1"/>
</dbReference>
<keyword evidence="2" id="KW-1185">Reference proteome</keyword>
<evidence type="ECO:0000313" key="1">
    <source>
        <dbReference type="EMBL" id="MFD2246340.1"/>
    </source>
</evidence>
<dbReference type="EMBL" id="JBHUIM010000001">
    <property type="protein sequence ID" value="MFD2246340.1"/>
    <property type="molecule type" value="Genomic_DNA"/>
</dbReference>
<dbReference type="EC" id="3.1.2.-" evidence="1"/>
<name>A0ABW5CZ98_9BACT</name>
<proteinExistence type="predicted"/>
<protein>
    <submittedName>
        <fullName evidence="1">PaaI family thioesterase</fullName>
        <ecNumber evidence="1">3.1.2.-</ecNumber>
    </submittedName>
</protein>
<evidence type="ECO:0000313" key="2">
    <source>
        <dbReference type="Proteomes" id="UP001597374"/>
    </source>
</evidence>
<dbReference type="Gene3D" id="3.10.129.10">
    <property type="entry name" value="Hotdog Thioesterase"/>
    <property type="match status" value="1"/>
</dbReference>
<sequence length="168" mass="18401">MATQQAPAEAFRNMVTSPAKFRLFLLSKLPMAYLAGLRISSLTDERATVTIPYKYLTKNPFGSIYFACLSMAAELSTGVLCMMHVYKSEPPVSMLVVGMDADFTRKAVGVIRFSCEDGRRIQEAVDKAKATGEGQTVTVTSTGTDETGAQVASFRFTWSFKAKSKKQV</sequence>
<dbReference type="CDD" id="cd03443">
    <property type="entry name" value="PaaI_thioesterase"/>
    <property type="match status" value="1"/>
</dbReference>
<dbReference type="Proteomes" id="UP001597374">
    <property type="component" value="Unassembled WGS sequence"/>
</dbReference>